<evidence type="ECO:0000313" key="3">
    <source>
        <dbReference type="Proteomes" id="UP000827092"/>
    </source>
</evidence>
<dbReference type="AlphaFoldDB" id="A0AAV6TE37"/>
<sequence>MNRRSPAPNPRSQGRGGRWRLGVSVPETDSEQVTLTGLLPKVGARPLAARFYPDASSLESGCLEVL</sequence>
<feature type="region of interest" description="Disordered" evidence="1">
    <location>
        <begin position="1"/>
        <end position="22"/>
    </location>
</feature>
<dbReference type="EMBL" id="JAFNEN010006201">
    <property type="protein sequence ID" value="KAG8156204.1"/>
    <property type="molecule type" value="Genomic_DNA"/>
</dbReference>
<reference evidence="2 3" key="1">
    <citation type="journal article" date="2022" name="Nat. Ecol. Evol.">
        <title>A masculinizing supergene underlies an exaggerated male reproductive morph in a spider.</title>
        <authorList>
            <person name="Hendrickx F."/>
            <person name="De Corte Z."/>
            <person name="Sonet G."/>
            <person name="Van Belleghem S.M."/>
            <person name="Kostlbacher S."/>
            <person name="Vangestel C."/>
        </authorList>
    </citation>
    <scope>NUCLEOTIDE SEQUENCE [LARGE SCALE GENOMIC DNA]</scope>
    <source>
        <strain evidence="2">W744_W776</strain>
    </source>
</reference>
<name>A0AAV6TE37_9ARAC</name>
<protein>
    <submittedName>
        <fullName evidence="2">Uncharacterized protein</fullName>
    </submittedName>
</protein>
<comment type="caution">
    <text evidence="2">The sequence shown here is derived from an EMBL/GenBank/DDBJ whole genome shotgun (WGS) entry which is preliminary data.</text>
</comment>
<evidence type="ECO:0000256" key="1">
    <source>
        <dbReference type="SAM" id="MobiDB-lite"/>
    </source>
</evidence>
<organism evidence="2 3">
    <name type="scientific">Oedothorax gibbosus</name>
    <dbReference type="NCBI Taxonomy" id="931172"/>
    <lineage>
        <taxon>Eukaryota</taxon>
        <taxon>Metazoa</taxon>
        <taxon>Ecdysozoa</taxon>
        <taxon>Arthropoda</taxon>
        <taxon>Chelicerata</taxon>
        <taxon>Arachnida</taxon>
        <taxon>Araneae</taxon>
        <taxon>Araneomorphae</taxon>
        <taxon>Entelegynae</taxon>
        <taxon>Araneoidea</taxon>
        <taxon>Linyphiidae</taxon>
        <taxon>Erigoninae</taxon>
        <taxon>Oedothorax</taxon>
    </lineage>
</organism>
<proteinExistence type="predicted"/>
<evidence type="ECO:0000313" key="2">
    <source>
        <dbReference type="EMBL" id="KAG8156204.1"/>
    </source>
</evidence>
<gene>
    <name evidence="2" type="ORF">JTE90_019977</name>
</gene>
<dbReference type="Proteomes" id="UP000827092">
    <property type="component" value="Unassembled WGS sequence"/>
</dbReference>
<accession>A0AAV6TE37</accession>
<keyword evidence="3" id="KW-1185">Reference proteome</keyword>